<dbReference type="AlphaFoldDB" id="A0A0C9VPJ1"/>
<sequence>MPAAQNAVLVDNHEGADTPQSQEIEGSAVRFENLAQGIGAPCIVMPSAADVPGSFTLIDALSRLSARIVFQLRTSSSNPSGKIDHGTTSLASS</sequence>
<dbReference type="HOGENOM" id="CLU_2399959_0_0_1"/>
<keyword evidence="3" id="KW-1185">Reference proteome</keyword>
<evidence type="ECO:0000313" key="2">
    <source>
        <dbReference type="EMBL" id="KIJ59600.1"/>
    </source>
</evidence>
<proteinExistence type="predicted"/>
<name>A0A0C9VPJ1_9AGAM</name>
<dbReference type="EMBL" id="KN839884">
    <property type="protein sequence ID" value="KIJ59600.1"/>
    <property type="molecule type" value="Genomic_DNA"/>
</dbReference>
<organism evidence="2 3">
    <name type="scientific">Hydnomerulius pinastri MD-312</name>
    <dbReference type="NCBI Taxonomy" id="994086"/>
    <lineage>
        <taxon>Eukaryota</taxon>
        <taxon>Fungi</taxon>
        <taxon>Dikarya</taxon>
        <taxon>Basidiomycota</taxon>
        <taxon>Agaricomycotina</taxon>
        <taxon>Agaricomycetes</taxon>
        <taxon>Agaricomycetidae</taxon>
        <taxon>Boletales</taxon>
        <taxon>Boletales incertae sedis</taxon>
        <taxon>Leucogyrophana</taxon>
    </lineage>
</organism>
<gene>
    <name evidence="2" type="ORF">HYDPIDRAFT_33040</name>
</gene>
<feature type="region of interest" description="Disordered" evidence="1">
    <location>
        <begin position="1"/>
        <end position="23"/>
    </location>
</feature>
<dbReference type="Proteomes" id="UP000053820">
    <property type="component" value="Unassembled WGS sequence"/>
</dbReference>
<reference evidence="2 3" key="1">
    <citation type="submission" date="2014-04" db="EMBL/GenBank/DDBJ databases">
        <title>Evolutionary Origins and Diversification of the Mycorrhizal Mutualists.</title>
        <authorList>
            <consortium name="DOE Joint Genome Institute"/>
            <consortium name="Mycorrhizal Genomics Consortium"/>
            <person name="Kohler A."/>
            <person name="Kuo A."/>
            <person name="Nagy L.G."/>
            <person name="Floudas D."/>
            <person name="Copeland A."/>
            <person name="Barry K.W."/>
            <person name="Cichocki N."/>
            <person name="Veneault-Fourrey C."/>
            <person name="LaButti K."/>
            <person name="Lindquist E.A."/>
            <person name="Lipzen A."/>
            <person name="Lundell T."/>
            <person name="Morin E."/>
            <person name="Murat C."/>
            <person name="Riley R."/>
            <person name="Ohm R."/>
            <person name="Sun H."/>
            <person name="Tunlid A."/>
            <person name="Henrissat B."/>
            <person name="Grigoriev I.V."/>
            <person name="Hibbett D.S."/>
            <person name="Martin F."/>
        </authorList>
    </citation>
    <scope>NUCLEOTIDE SEQUENCE [LARGE SCALE GENOMIC DNA]</scope>
    <source>
        <strain evidence="2 3">MD-312</strain>
    </source>
</reference>
<evidence type="ECO:0000313" key="3">
    <source>
        <dbReference type="Proteomes" id="UP000053820"/>
    </source>
</evidence>
<accession>A0A0C9VPJ1</accession>
<protein>
    <submittedName>
        <fullName evidence="2">Uncharacterized protein</fullName>
    </submittedName>
</protein>
<evidence type="ECO:0000256" key="1">
    <source>
        <dbReference type="SAM" id="MobiDB-lite"/>
    </source>
</evidence>